<dbReference type="EMBL" id="UOFC01000203">
    <property type="protein sequence ID" value="VAW48326.1"/>
    <property type="molecule type" value="Genomic_DNA"/>
</dbReference>
<keyword evidence="4" id="KW-0315">Glutamine amidotransferase</keyword>
<protein>
    <submittedName>
        <fullName evidence="6">Asparagine synthetase [glutamine-hydrolyzing]</fullName>
        <ecNumber evidence="6">6.3.5.4</ecNumber>
    </submittedName>
</protein>
<evidence type="ECO:0000256" key="1">
    <source>
        <dbReference type="ARBA" id="ARBA00005752"/>
    </source>
</evidence>
<dbReference type="Pfam" id="PF13537">
    <property type="entry name" value="GATase_7"/>
    <property type="match status" value="1"/>
</dbReference>
<dbReference type="SUPFAM" id="SSF52402">
    <property type="entry name" value="Adenine nucleotide alpha hydrolases-like"/>
    <property type="match status" value="1"/>
</dbReference>
<keyword evidence="3" id="KW-0067">ATP-binding</keyword>
<accession>A0A3B0WVG8</accession>
<keyword evidence="2" id="KW-0547">Nucleotide-binding</keyword>
<keyword evidence="6" id="KW-0436">Ligase</keyword>
<dbReference type="InterPro" id="IPR014729">
    <property type="entry name" value="Rossmann-like_a/b/a_fold"/>
</dbReference>
<proteinExistence type="inferred from homology"/>
<name>A0A3B0WVG8_9ZZZZ</name>
<dbReference type="SUPFAM" id="SSF56235">
    <property type="entry name" value="N-terminal nucleophile aminohydrolases (Ntn hydrolases)"/>
    <property type="match status" value="1"/>
</dbReference>
<dbReference type="InterPro" id="IPR029055">
    <property type="entry name" value="Ntn_hydrolases_N"/>
</dbReference>
<dbReference type="GO" id="GO:0005524">
    <property type="term" value="F:ATP binding"/>
    <property type="evidence" value="ECO:0007669"/>
    <property type="project" value="UniProtKB-KW"/>
</dbReference>
<organism evidence="6">
    <name type="scientific">hydrothermal vent metagenome</name>
    <dbReference type="NCBI Taxonomy" id="652676"/>
    <lineage>
        <taxon>unclassified sequences</taxon>
        <taxon>metagenomes</taxon>
        <taxon>ecological metagenomes</taxon>
    </lineage>
</organism>
<dbReference type="PANTHER" id="PTHR43284">
    <property type="entry name" value="ASPARAGINE SYNTHETASE (GLUTAMINE-HYDROLYZING)"/>
    <property type="match status" value="1"/>
</dbReference>
<reference evidence="6" key="1">
    <citation type="submission" date="2018-06" db="EMBL/GenBank/DDBJ databases">
        <authorList>
            <person name="Zhirakovskaya E."/>
        </authorList>
    </citation>
    <scope>NUCLEOTIDE SEQUENCE</scope>
</reference>
<evidence type="ECO:0000256" key="4">
    <source>
        <dbReference type="ARBA" id="ARBA00022962"/>
    </source>
</evidence>
<sequence length="629" mass="73366">MCGIAGYILKENDKHPVEDIDHLLKPIRPRGPDDEGVCLISRQNKSCKFYKTDKTVASLSSSLAHIQDKPATLAHDLAFIHTRYSIIDLSDAGHQPFLSRDKSVIAVFNGEIYNYLELRKELETLGVQFKTSSDTEVLIEGYCILKDKIWSRLNGFWAVALYDFRQNSVILSRDRVGVAPLYYRETRKGFYFASSIQSLIDISPKDITPNNDVIEGFIQCGIKDHDGSTYYSEIKTLPSKTTVTFKSDQILLKNTQHQKYWDFSQQRLTQNDISFSEAVEKYRKVFFDSVEIRLRADVKVAFELSGGLDSSSIVAAAAILRNNNITTYTAKVKDADEEPYARSILKKYPVDYHVIEPIENDFIENYKNFNQLMEEPYDNPNAYTHHKMLQIMKQQGVAVVVTGAGGDEVLAGYEASFWPKAYAQLKQEGMQSYLQADWYEFCRRFKTFKTSKETLKHYFLDSFKRFKMRPKFKHSEQNVTSALNHHRQYQNMRFHQRSLHHFNVALVPFYMRSSDHFTMGIPIEHRFPFLDYRMIEFGLQLPPAYLFKNGWTKYILRKAMEPYLPKKILWRRKKMGFTFPYAVYFTKHKSTFEPILNNLKENFGSYDELLKTNPILLWRLLSTGVWQEN</sequence>
<dbReference type="GO" id="GO:0004066">
    <property type="term" value="F:asparagine synthase (glutamine-hydrolyzing) activity"/>
    <property type="evidence" value="ECO:0007669"/>
    <property type="project" value="UniProtKB-EC"/>
</dbReference>
<comment type="similarity">
    <text evidence="1">Belongs to the asparagine synthetase family.</text>
</comment>
<dbReference type="GO" id="GO:0006529">
    <property type="term" value="P:asparagine biosynthetic process"/>
    <property type="evidence" value="ECO:0007669"/>
    <property type="project" value="InterPro"/>
</dbReference>
<dbReference type="InterPro" id="IPR017932">
    <property type="entry name" value="GATase_2_dom"/>
</dbReference>
<dbReference type="NCBIfam" id="TIGR01536">
    <property type="entry name" value="asn_synth_AEB"/>
    <property type="match status" value="1"/>
</dbReference>
<dbReference type="AlphaFoldDB" id="A0A3B0WVG8"/>
<dbReference type="PANTHER" id="PTHR43284:SF1">
    <property type="entry name" value="ASPARAGINE SYNTHETASE"/>
    <property type="match status" value="1"/>
</dbReference>
<dbReference type="Pfam" id="PF00733">
    <property type="entry name" value="Asn_synthase"/>
    <property type="match status" value="1"/>
</dbReference>
<dbReference type="CDD" id="cd00712">
    <property type="entry name" value="AsnB"/>
    <property type="match status" value="1"/>
</dbReference>
<dbReference type="InterPro" id="IPR006426">
    <property type="entry name" value="Asn_synth_AEB"/>
</dbReference>
<dbReference type="Gene3D" id="3.60.20.10">
    <property type="entry name" value="Glutamine Phosphoribosylpyrophosphate, subunit 1, domain 1"/>
    <property type="match status" value="1"/>
</dbReference>
<feature type="domain" description="Glutamine amidotransferase type-2" evidence="5">
    <location>
        <begin position="2"/>
        <end position="248"/>
    </location>
</feature>
<evidence type="ECO:0000259" key="5">
    <source>
        <dbReference type="PROSITE" id="PS51278"/>
    </source>
</evidence>
<dbReference type="PROSITE" id="PS51278">
    <property type="entry name" value="GATASE_TYPE_2"/>
    <property type="match status" value="1"/>
</dbReference>
<dbReference type="InterPro" id="IPR051786">
    <property type="entry name" value="ASN_synthetase/amidase"/>
</dbReference>
<dbReference type="InterPro" id="IPR001962">
    <property type="entry name" value="Asn_synthase"/>
</dbReference>
<dbReference type="Gene3D" id="3.40.50.620">
    <property type="entry name" value="HUPs"/>
    <property type="match status" value="1"/>
</dbReference>
<evidence type="ECO:0000313" key="6">
    <source>
        <dbReference type="EMBL" id="VAW48326.1"/>
    </source>
</evidence>
<dbReference type="InterPro" id="IPR033738">
    <property type="entry name" value="AsnB_N"/>
</dbReference>
<dbReference type="EC" id="6.3.5.4" evidence="6"/>
<dbReference type="CDD" id="cd01991">
    <property type="entry name" value="Asn_synthase_B_C"/>
    <property type="match status" value="1"/>
</dbReference>
<gene>
    <name evidence="6" type="ORF">MNBD_GAMMA03-2073</name>
</gene>
<evidence type="ECO:0000256" key="2">
    <source>
        <dbReference type="ARBA" id="ARBA00022741"/>
    </source>
</evidence>
<evidence type="ECO:0000256" key="3">
    <source>
        <dbReference type="ARBA" id="ARBA00022840"/>
    </source>
</evidence>
<dbReference type="PIRSF" id="PIRSF001589">
    <property type="entry name" value="Asn_synthetase_glu-h"/>
    <property type="match status" value="1"/>
</dbReference>